<evidence type="ECO:0000256" key="1">
    <source>
        <dbReference type="ARBA" id="ARBA00023125"/>
    </source>
</evidence>
<feature type="domain" description="HTH cro/C1-type" evidence="2">
    <location>
        <begin position="6"/>
        <end position="60"/>
    </location>
</feature>
<evidence type="ECO:0000259" key="2">
    <source>
        <dbReference type="PROSITE" id="PS50943"/>
    </source>
</evidence>
<name>A0A9D1MT82_9FIRM</name>
<dbReference type="PANTHER" id="PTHR46558">
    <property type="entry name" value="TRACRIPTIONAL REGULATORY PROTEIN-RELATED-RELATED"/>
    <property type="match status" value="1"/>
</dbReference>
<dbReference type="Gene3D" id="1.10.260.40">
    <property type="entry name" value="lambda repressor-like DNA-binding domains"/>
    <property type="match status" value="1"/>
</dbReference>
<dbReference type="Pfam" id="PF01381">
    <property type="entry name" value="HTH_3"/>
    <property type="match status" value="1"/>
</dbReference>
<dbReference type="EMBL" id="DVNM01000002">
    <property type="protein sequence ID" value="HIU68338.1"/>
    <property type="molecule type" value="Genomic_DNA"/>
</dbReference>
<organism evidence="3 4">
    <name type="scientific">Candidatus Scybalenecus merdavium</name>
    <dbReference type="NCBI Taxonomy" id="2840939"/>
    <lineage>
        <taxon>Bacteria</taxon>
        <taxon>Bacillati</taxon>
        <taxon>Bacillota</taxon>
        <taxon>Clostridia</taxon>
        <taxon>Eubacteriales</taxon>
        <taxon>Oscillospiraceae</taxon>
        <taxon>Oscillospiraceae incertae sedis</taxon>
        <taxon>Candidatus Scybalenecus</taxon>
    </lineage>
</organism>
<gene>
    <name evidence="3" type="ORF">IAD23_00070</name>
</gene>
<dbReference type="SUPFAM" id="SSF47413">
    <property type="entry name" value="lambda repressor-like DNA-binding domains"/>
    <property type="match status" value="1"/>
</dbReference>
<comment type="caution">
    <text evidence="3">The sequence shown here is derived from an EMBL/GenBank/DDBJ whole genome shotgun (WGS) entry which is preliminary data.</text>
</comment>
<keyword evidence="1" id="KW-0238">DNA-binding</keyword>
<reference evidence="3" key="2">
    <citation type="journal article" date="2021" name="PeerJ">
        <title>Extensive microbial diversity within the chicken gut microbiome revealed by metagenomics and culture.</title>
        <authorList>
            <person name="Gilroy R."/>
            <person name="Ravi A."/>
            <person name="Getino M."/>
            <person name="Pursley I."/>
            <person name="Horton D.L."/>
            <person name="Alikhan N.F."/>
            <person name="Baker D."/>
            <person name="Gharbi K."/>
            <person name="Hall N."/>
            <person name="Watson M."/>
            <person name="Adriaenssens E.M."/>
            <person name="Foster-Nyarko E."/>
            <person name="Jarju S."/>
            <person name="Secka A."/>
            <person name="Antonio M."/>
            <person name="Oren A."/>
            <person name="Chaudhuri R.R."/>
            <person name="La Ragione R."/>
            <person name="Hildebrand F."/>
            <person name="Pallen M.J."/>
        </authorList>
    </citation>
    <scope>NUCLEOTIDE SEQUENCE</scope>
    <source>
        <strain evidence="3">CHK176-6737</strain>
    </source>
</reference>
<evidence type="ECO:0000313" key="4">
    <source>
        <dbReference type="Proteomes" id="UP000824125"/>
    </source>
</evidence>
<dbReference type="Proteomes" id="UP000824125">
    <property type="component" value="Unassembled WGS sequence"/>
</dbReference>
<accession>A0A9D1MT82</accession>
<proteinExistence type="predicted"/>
<dbReference type="GO" id="GO:0003677">
    <property type="term" value="F:DNA binding"/>
    <property type="evidence" value="ECO:0007669"/>
    <property type="project" value="UniProtKB-KW"/>
</dbReference>
<dbReference type="AlphaFoldDB" id="A0A9D1MT82"/>
<dbReference type="PANTHER" id="PTHR46558:SF14">
    <property type="entry name" value="HTH-TYPE TRANSCRIPTIONAL REGULATOR ANSR"/>
    <property type="match status" value="1"/>
</dbReference>
<dbReference type="InterPro" id="IPR010982">
    <property type="entry name" value="Lambda_DNA-bd_dom_sf"/>
</dbReference>
<sequence length="71" mass="8334">MYLKRIKELRQSQSRSQVNVSTLLGIDQSYYSKLELGKHDISLDTLIKIADLYNVSLDYLTERTNNREINK</sequence>
<dbReference type="InterPro" id="IPR001387">
    <property type="entry name" value="Cro/C1-type_HTH"/>
</dbReference>
<dbReference type="PROSITE" id="PS50943">
    <property type="entry name" value="HTH_CROC1"/>
    <property type="match status" value="1"/>
</dbReference>
<dbReference type="CDD" id="cd00093">
    <property type="entry name" value="HTH_XRE"/>
    <property type="match status" value="1"/>
</dbReference>
<reference evidence="3" key="1">
    <citation type="submission" date="2020-10" db="EMBL/GenBank/DDBJ databases">
        <authorList>
            <person name="Gilroy R."/>
        </authorList>
    </citation>
    <scope>NUCLEOTIDE SEQUENCE</scope>
    <source>
        <strain evidence="3">CHK176-6737</strain>
    </source>
</reference>
<evidence type="ECO:0000313" key="3">
    <source>
        <dbReference type="EMBL" id="HIU68338.1"/>
    </source>
</evidence>
<dbReference type="SMART" id="SM00530">
    <property type="entry name" value="HTH_XRE"/>
    <property type="match status" value="1"/>
</dbReference>
<protein>
    <submittedName>
        <fullName evidence="3">Helix-turn-helix transcriptional regulator</fullName>
    </submittedName>
</protein>